<dbReference type="PANTHER" id="PTHR34222">
    <property type="entry name" value="GAG_PRE-INTEGRS DOMAIN-CONTAINING PROTEIN"/>
    <property type="match status" value="1"/>
</dbReference>
<accession>A0A803MJZ5</accession>
<keyword evidence="2" id="KW-1185">Reference proteome</keyword>
<organism evidence="1 2">
    <name type="scientific">Chenopodium quinoa</name>
    <name type="common">Quinoa</name>
    <dbReference type="NCBI Taxonomy" id="63459"/>
    <lineage>
        <taxon>Eukaryota</taxon>
        <taxon>Viridiplantae</taxon>
        <taxon>Streptophyta</taxon>
        <taxon>Embryophyta</taxon>
        <taxon>Tracheophyta</taxon>
        <taxon>Spermatophyta</taxon>
        <taxon>Magnoliopsida</taxon>
        <taxon>eudicotyledons</taxon>
        <taxon>Gunneridae</taxon>
        <taxon>Pentapetalae</taxon>
        <taxon>Caryophyllales</taxon>
        <taxon>Chenopodiaceae</taxon>
        <taxon>Chenopodioideae</taxon>
        <taxon>Atripliceae</taxon>
        <taxon>Chenopodium</taxon>
    </lineage>
</organism>
<sequence length="241" mass="28357">MKFNEQFTMARGNILMMQSLVLVNHAYRLLIQEERHKSVVNSLHSRVETHALMADKGSNEPYAFIADKRNFDNRYRNQNSQIGKVNFRYQDRNKGRFDTRRPSQFFCDHSKILGRIIDKCFKLHGYPRDFEQNNKRYANFAQGGEVNSDADEVVTSSFTWISIVSSKNSWKARMIIVYRKLIMTVQKKTLQHFWQQENNQLIAIVAFANHQDDAENKAKPFHLRLGHLPYSQLRLIDIVCN</sequence>
<reference evidence="1" key="1">
    <citation type="journal article" date="2017" name="Nature">
        <title>The genome of Chenopodium quinoa.</title>
        <authorList>
            <person name="Jarvis D.E."/>
            <person name="Ho Y.S."/>
            <person name="Lightfoot D.J."/>
            <person name="Schmoeckel S.M."/>
            <person name="Li B."/>
            <person name="Borm T.J.A."/>
            <person name="Ohyanagi H."/>
            <person name="Mineta K."/>
            <person name="Michell C.T."/>
            <person name="Saber N."/>
            <person name="Kharbatia N.M."/>
            <person name="Rupper R.R."/>
            <person name="Sharp A.R."/>
            <person name="Dally N."/>
            <person name="Boughton B.A."/>
            <person name="Woo Y.H."/>
            <person name="Gao G."/>
            <person name="Schijlen E.G.W.M."/>
            <person name="Guo X."/>
            <person name="Momin A.A."/>
            <person name="Negrao S."/>
            <person name="Al-Babili S."/>
            <person name="Gehring C."/>
            <person name="Roessner U."/>
            <person name="Jung C."/>
            <person name="Murphy K."/>
            <person name="Arold S.T."/>
            <person name="Gojobori T."/>
            <person name="van der Linden C.G."/>
            <person name="van Loo E.N."/>
            <person name="Jellen E.N."/>
            <person name="Maughan P.J."/>
            <person name="Tester M."/>
        </authorList>
    </citation>
    <scope>NUCLEOTIDE SEQUENCE [LARGE SCALE GENOMIC DNA]</scope>
    <source>
        <strain evidence="1">cv. PI 614886</strain>
    </source>
</reference>
<reference evidence="1" key="2">
    <citation type="submission" date="2021-03" db="UniProtKB">
        <authorList>
            <consortium name="EnsemblPlants"/>
        </authorList>
    </citation>
    <scope>IDENTIFICATION</scope>
</reference>
<dbReference type="PANTHER" id="PTHR34222:SF33">
    <property type="entry name" value="RETROTRANSPOSON GAG DOMAIN-CONTAINING PROTEIN"/>
    <property type="match status" value="1"/>
</dbReference>
<dbReference type="AlphaFoldDB" id="A0A803MJZ5"/>
<proteinExistence type="predicted"/>
<protein>
    <submittedName>
        <fullName evidence="1">Uncharacterized protein</fullName>
    </submittedName>
</protein>
<dbReference type="EnsemblPlants" id="AUR62030728-RA">
    <property type="protein sequence ID" value="AUR62030728-RA:cds"/>
    <property type="gene ID" value="AUR62030728"/>
</dbReference>
<dbReference type="Gramene" id="AUR62030728-RA">
    <property type="protein sequence ID" value="AUR62030728-RA:cds"/>
    <property type="gene ID" value="AUR62030728"/>
</dbReference>
<evidence type="ECO:0000313" key="1">
    <source>
        <dbReference type="EnsemblPlants" id="AUR62030728-RA:cds"/>
    </source>
</evidence>
<dbReference type="OMA" id="HEFWIAT"/>
<evidence type="ECO:0000313" key="2">
    <source>
        <dbReference type="Proteomes" id="UP000596660"/>
    </source>
</evidence>
<name>A0A803MJZ5_CHEQI</name>
<dbReference type="Proteomes" id="UP000596660">
    <property type="component" value="Unplaced"/>
</dbReference>